<feature type="signal peptide" evidence="3">
    <location>
        <begin position="1"/>
        <end position="20"/>
    </location>
</feature>
<name>A0A0K2U938_LEPSM</name>
<protein>
    <recommendedName>
        <fullName evidence="5">Galactose oxidase</fullName>
    </recommendedName>
</protein>
<dbReference type="Gene3D" id="2.120.10.80">
    <property type="entry name" value="Kelch-type beta propeller"/>
    <property type="match status" value="1"/>
</dbReference>
<evidence type="ECO:0000256" key="1">
    <source>
        <dbReference type="ARBA" id="ARBA00022441"/>
    </source>
</evidence>
<organism evidence="4">
    <name type="scientific">Lepeophtheirus salmonis</name>
    <name type="common">Salmon louse</name>
    <name type="synonym">Caligus salmonis</name>
    <dbReference type="NCBI Taxonomy" id="72036"/>
    <lineage>
        <taxon>Eukaryota</taxon>
        <taxon>Metazoa</taxon>
        <taxon>Ecdysozoa</taxon>
        <taxon>Arthropoda</taxon>
        <taxon>Crustacea</taxon>
        <taxon>Multicrustacea</taxon>
        <taxon>Hexanauplia</taxon>
        <taxon>Copepoda</taxon>
        <taxon>Siphonostomatoida</taxon>
        <taxon>Caligidae</taxon>
        <taxon>Lepeophtheirus</taxon>
    </lineage>
</organism>
<dbReference type="EMBL" id="HACA01017383">
    <property type="protein sequence ID" value="CDW34744.1"/>
    <property type="molecule type" value="Transcribed_RNA"/>
</dbReference>
<dbReference type="PANTHER" id="PTHR24412:SF489">
    <property type="entry name" value="RING FINGER DOMAIN AND KELCH REPEAT-CONTAINING PROTEIN DDB_G0271372"/>
    <property type="match status" value="1"/>
</dbReference>
<dbReference type="PANTHER" id="PTHR24412">
    <property type="entry name" value="KELCH PROTEIN"/>
    <property type="match status" value="1"/>
</dbReference>
<dbReference type="AlphaFoldDB" id="A0A0K2U938"/>
<evidence type="ECO:0000313" key="4">
    <source>
        <dbReference type="EMBL" id="CDW34744.1"/>
    </source>
</evidence>
<proteinExistence type="predicted"/>
<dbReference type="InterPro" id="IPR006652">
    <property type="entry name" value="Kelch_1"/>
</dbReference>
<keyword evidence="3" id="KW-0732">Signal</keyword>
<keyword evidence="2" id="KW-0677">Repeat</keyword>
<accession>A0A0K2U938</accession>
<evidence type="ECO:0000256" key="3">
    <source>
        <dbReference type="SAM" id="SignalP"/>
    </source>
</evidence>
<reference evidence="4" key="1">
    <citation type="submission" date="2014-05" db="EMBL/GenBank/DDBJ databases">
        <authorList>
            <person name="Chronopoulou M."/>
        </authorList>
    </citation>
    <scope>NUCLEOTIDE SEQUENCE</scope>
    <source>
        <tissue evidence="4">Whole organism</tissue>
    </source>
</reference>
<sequence length="822" mass="93062">LMDFFKWIIIFFTFMSTSTAQILPFLYNPNLRNRGNMVDNFDFIGIPSYLSETTYSTSNVLHKQSSEGVPPTKAVSSVTTIHHGGPQTTMFPLRELNVHKFLNGYNKKEIRLLNTKADAQHYHDNIGEVRVQKDPSNALDFHVDFPEKFEQDWENLLMWQEDIEREGKMHKVLHIHLPATSRDFTLSTSFHTMTTTNYPPKEILFNESLIMKNNQSHILLNIPLFEEIAKNRAYKQESLTNKTTLINIEIPSTIEKMFNGSLKLLVNGRPMAESYSAKQPFWIPKNITKVGDVEYKTVFILRNNNETSTRTTQLPQTHPLTTTSTDKIESSSIDIKSYIKDTKKKSKKKSPIFKSASPTLSQIQESSKIISNPTTTTTHQIITTTPLEITTTGINKEQRDESLEMVITNSTSSVTTVITTTTILKTDSTETTSIDSTTNLNSKSPSTLHNITTHSYSTVKSSLTNGNKSYGAQVESSSLRILSNVFPLNDSRILKKIKYDPNKPKLNQSAWPKSNYIEGNWFLVTGGKGNAKNESEGIRGIGLLGSCNLRNKDFPMGIYGHMITLFRNHSVICGGFSKTNLIVQKCYIYKDGVWNSHVIPPIPSVSRGSLVSVRTKLYLIGGKNEESSKPSSKTLVFDYDKWNKWKKGTTLQKSREGACTVVWKGILIVMGGGDGSNYFSDSEIYDTNGGWKWKPLPWDMNLKRKYHGCAVLESVIYVVGGIGSKDSSRTIECVDFNSNTGWKLVTRLHSPRNFYPQVQIIQRDMFVFYGKTHPTNTFEIIELDSKSWLKRRSRTALMDARVFTLSNKVENLDTCSEFIRAN</sequence>
<dbReference type="SUPFAM" id="SSF117281">
    <property type="entry name" value="Kelch motif"/>
    <property type="match status" value="1"/>
</dbReference>
<evidence type="ECO:0008006" key="5">
    <source>
        <dbReference type="Google" id="ProtNLM"/>
    </source>
</evidence>
<dbReference type="InterPro" id="IPR015915">
    <property type="entry name" value="Kelch-typ_b-propeller"/>
</dbReference>
<evidence type="ECO:0000256" key="2">
    <source>
        <dbReference type="ARBA" id="ARBA00022737"/>
    </source>
</evidence>
<feature type="non-terminal residue" evidence="4">
    <location>
        <position position="1"/>
    </location>
</feature>
<dbReference type="Pfam" id="PF24681">
    <property type="entry name" value="Kelch_KLHDC2_KLHL20_DRC7"/>
    <property type="match status" value="1"/>
</dbReference>
<dbReference type="OrthoDB" id="45365at2759"/>
<dbReference type="SMART" id="SM00612">
    <property type="entry name" value="Kelch"/>
    <property type="match status" value="3"/>
</dbReference>
<keyword evidence="1" id="KW-0880">Kelch repeat</keyword>
<feature type="chain" id="PRO_5005488492" description="Galactose oxidase" evidence="3">
    <location>
        <begin position="21"/>
        <end position="822"/>
    </location>
</feature>